<name>A0A7J0BJW2_9BACT</name>
<comment type="caution">
    <text evidence="2">The sequence shown here is derived from an EMBL/GenBank/DDBJ whole genome shotgun (WGS) entry which is preliminary data.</text>
</comment>
<evidence type="ECO:0000313" key="2">
    <source>
        <dbReference type="EMBL" id="GFM34027.1"/>
    </source>
</evidence>
<sequence length="156" mass="16875">MPDSIRVFILNNRVINSDNAEDAAILLQNGARELAAEEVAAIFGDLANLAGPHNTVVNEYGSITFTPPPAPPAPTEEELAATARAERDRRMKELYDPAIMQLLRNHRAAVAAGAETTAIDASIEAWDAYAHALELVPDQPDFPHSVIWPDIPAQSN</sequence>
<feature type="domain" description="Phage tail assembly chaperone-like" evidence="1">
    <location>
        <begin position="80"/>
        <end position="153"/>
    </location>
</feature>
<accession>A0A7J0BJW2</accession>
<evidence type="ECO:0000313" key="3">
    <source>
        <dbReference type="Proteomes" id="UP000503840"/>
    </source>
</evidence>
<dbReference type="InterPro" id="IPR031893">
    <property type="entry name" value="Phage_tail_APC"/>
</dbReference>
<dbReference type="Proteomes" id="UP000503840">
    <property type="component" value="Unassembled WGS sequence"/>
</dbReference>
<gene>
    <name evidence="2" type="ORF">DSM101010T_23920</name>
</gene>
<dbReference type="AlphaFoldDB" id="A0A7J0BJW2"/>
<dbReference type="RefSeq" id="WP_174405657.1">
    <property type="nucleotide sequence ID" value="NZ_BLVO01000013.1"/>
</dbReference>
<reference evidence="2 3" key="1">
    <citation type="submission" date="2020-05" db="EMBL/GenBank/DDBJ databases">
        <title>Draft genome sequence of Desulfovibrio sp. strain HN2T.</title>
        <authorList>
            <person name="Ueno A."/>
            <person name="Tamazawa S."/>
            <person name="Tamamura S."/>
            <person name="Murakami T."/>
            <person name="Kiyama T."/>
            <person name="Inomata H."/>
            <person name="Amano Y."/>
            <person name="Miyakawa K."/>
            <person name="Tamaki H."/>
            <person name="Naganuma T."/>
            <person name="Kaneko K."/>
        </authorList>
    </citation>
    <scope>NUCLEOTIDE SEQUENCE [LARGE SCALE GENOMIC DNA]</scope>
    <source>
        <strain evidence="2 3">HN2</strain>
    </source>
</reference>
<organism evidence="2 3">
    <name type="scientific">Desulfovibrio subterraneus</name>
    <dbReference type="NCBI Taxonomy" id="2718620"/>
    <lineage>
        <taxon>Bacteria</taxon>
        <taxon>Pseudomonadati</taxon>
        <taxon>Thermodesulfobacteriota</taxon>
        <taxon>Desulfovibrionia</taxon>
        <taxon>Desulfovibrionales</taxon>
        <taxon>Desulfovibrionaceae</taxon>
        <taxon>Desulfovibrio</taxon>
    </lineage>
</organism>
<dbReference type="Pfam" id="PF16778">
    <property type="entry name" value="Phage_tail_APC"/>
    <property type="match status" value="1"/>
</dbReference>
<evidence type="ECO:0000259" key="1">
    <source>
        <dbReference type="Pfam" id="PF16778"/>
    </source>
</evidence>
<proteinExistence type="predicted"/>
<protein>
    <recommendedName>
        <fullName evidence="1">Phage tail assembly chaperone-like domain-containing protein</fullName>
    </recommendedName>
</protein>
<dbReference type="EMBL" id="BLVO01000013">
    <property type="protein sequence ID" value="GFM34027.1"/>
    <property type="molecule type" value="Genomic_DNA"/>
</dbReference>
<keyword evidence="3" id="KW-1185">Reference proteome</keyword>